<dbReference type="EMBL" id="BARV01009260">
    <property type="protein sequence ID" value="GAI14282.1"/>
    <property type="molecule type" value="Genomic_DNA"/>
</dbReference>
<sequence length="318" mass="34349">GEYMELDFILSQEEEKSTGKTELIYDLVIIGGGPAGMTAAVYAARKRLKTLLISKDLGGQVLLTSEVENYMGYHYIEGRQLVDKFKEQVRHFPIDQEIGEEVEKLSKEGEIFSILTRGGKKLRGKTIIIASGKKSRSLNVSGEKRLIGRGVSYCSICDAPFFEGKEVAVIGGGNSAFEAALDLVKIAPKIYLVDIASSWSADPVLLEQIEKENKVTSFPRHKVKEIKGDDRVESITIEALDGGQIKSLSVQGVFIEIGLVPNSEFAASLVKLNQAGEVVVDCGNRTNIPGLFAAGDVSSVPEKQIIIAAGEGAKATLT</sequence>
<dbReference type="InterPro" id="IPR023753">
    <property type="entry name" value="FAD/NAD-binding_dom"/>
</dbReference>
<evidence type="ECO:0000256" key="5">
    <source>
        <dbReference type="ARBA" id="ARBA00023284"/>
    </source>
</evidence>
<name>X1L4J9_9ZZZZ</name>
<dbReference type="InterPro" id="IPR036188">
    <property type="entry name" value="FAD/NAD-bd_sf"/>
</dbReference>
<evidence type="ECO:0000256" key="2">
    <source>
        <dbReference type="ARBA" id="ARBA00022827"/>
    </source>
</evidence>
<organism evidence="7">
    <name type="scientific">marine sediment metagenome</name>
    <dbReference type="NCBI Taxonomy" id="412755"/>
    <lineage>
        <taxon>unclassified sequences</taxon>
        <taxon>metagenomes</taxon>
        <taxon>ecological metagenomes</taxon>
    </lineage>
</organism>
<feature type="non-terminal residue" evidence="7">
    <location>
        <position position="318"/>
    </location>
</feature>
<reference evidence="7" key="1">
    <citation type="journal article" date="2014" name="Front. Microbiol.">
        <title>High frequency of phylogenetically diverse reductive dehalogenase-homologous genes in deep subseafloor sedimentary metagenomes.</title>
        <authorList>
            <person name="Kawai M."/>
            <person name="Futagami T."/>
            <person name="Toyoda A."/>
            <person name="Takaki Y."/>
            <person name="Nishi S."/>
            <person name="Hori S."/>
            <person name="Arai W."/>
            <person name="Tsubouchi T."/>
            <person name="Morono Y."/>
            <person name="Uchiyama I."/>
            <person name="Ito T."/>
            <person name="Fujiyama A."/>
            <person name="Inagaki F."/>
            <person name="Takami H."/>
        </authorList>
    </citation>
    <scope>NUCLEOTIDE SEQUENCE</scope>
    <source>
        <strain evidence="7">Expedition CK06-06</strain>
    </source>
</reference>
<dbReference type="AlphaFoldDB" id="X1L4J9"/>
<dbReference type="SUPFAM" id="SSF51905">
    <property type="entry name" value="FAD/NAD(P)-binding domain"/>
    <property type="match status" value="1"/>
</dbReference>
<keyword evidence="1" id="KW-0285">Flavoprotein</keyword>
<feature type="non-terminal residue" evidence="7">
    <location>
        <position position="1"/>
    </location>
</feature>
<evidence type="ECO:0000259" key="6">
    <source>
        <dbReference type="Pfam" id="PF07992"/>
    </source>
</evidence>
<keyword evidence="4" id="KW-1015">Disulfide bond</keyword>
<comment type="caution">
    <text evidence="7">The sequence shown here is derived from an EMBL/GenBank/DDBJ whole genome shotgun (WGS) entry which is preliminary data.</text>
</comment>
<evidence type="ECO:0000256" key="3">
    <source>
        <dbReference type="ARBA" id="ARBA00023002"/>
    </source>
</evidence>
<keyword evidence="3" id="KW-0560">Oxidoreductase</keyword>
<dbReference type="InterPro" id="IPR050097">
    <property type="entry name" value="Ferredoxin-NADP_redctase_2"/>
</dbReference>
<gene>
    <name evidence="7" type="ORF">S06H3_18338</name>
</gene>
<keyword evidence="2" id="KW-0274">FAD</keyword>
<dbReference type="Pfam" id="PF07992">
    <property type="entry name" value="Pyr_redox_2"/>
    <property type="match status" value="1"/>
</dbReference>
<dbReference type="Gene3D" id="3.50.50.60">
    <property type="entry name" value="FAD/NAD(P)-binding domain"/>
    <property type="match status" value="2"/>
</dbReference>
<dbReference type="PRINTS" id="PR00469">
    <property type="entry name" value="PNDRDTASEII"/>
</dbReference>
<evidence type="ECO:0000256" key="1">
    <source>
        <dbReference type="ARBA" id="ARBA00022630"/>
    </source>
</evidence>
<evidence type="ECO:0000313" key="7">
    <source>
        <dbReference type="EMBL" id="GAI14282.1"/>
    </source>
</evidence>
<proteinExistence type="predicted"/>
<protein>
    <recommendedName>
        <fullName evidence="6">FAD/NAD(P)-binding domain-containing protein</fullName>
    </recommendedName>
</protein>
<dbReference type="PROSITE" id="PS00573">
    <property type="entry name" value="PYRIDINE_REDOX_2"/>
    <property type="match status" value="1"/>
</dbReference>
<dbReference type="InterPro" id="IPR008255">
    <property type="entry name" value="Pyr_nucl-diS_OxRdtase_2_AS"/>
</dbReference>
<dbReference type="PANTHER" id="PTHR48105">
    <property type="entry name" value="THIOREDOXIN REDUCTASE 1-RELATED-RELATED"/>
    <property type="match status" value="1"/>
</dbReference>
<keyword evidence="5" id="KW-0676">Redox-active center</keyword>
<accession>X1L4J9</accession>
<evidence type="ECO:0000256" key="4">
    <source>
        <dbReference type="ARBA" id="ARBA00023157"/>
    </source>
</evidence>
<dbReference type="PRINTS" id="PR00368">
    <property type="entry name" value="FADPNR"/>
</dbReference>
<feature type="domain" description="FAD/NAD(P)-binding" evidence="6">
    <location>
        <begin position="25"/>
        <end position="305"/>
    </location>
</feature>
<dbReference type="GO" id="GO:0016668">
    <property type="term" value="F:oxidoreductase activity, acting on a sulfur group of donors, NAD(P) as acceptor"/>
    <property type="evidence" value="ECO:0007669"/>
    <property type="project" value="UniProtKB-ARBA"/>
</dbReference>